<accession>A0A6N2VMW2</accession>
<evidence type="ECO:0000256" key="2">
    <source>
        <dbReference type="SAM" id="SignalP"/>
    </source>
</evidence>
<protein>
    <recommendedName>
        <fullName evidence="3">Outer membrane protein beta-barrel domain-containing protein</fullName>
    </recommendedName>
</protein>
<sequence>MKRLTLFLLLALYLSLQVSAQVRFGVDAGMNLTHFKSSSDHQAQKIGGMGAGFQIGGTVDYEFKRHWMLMSGASFMQTQSNMEMSYSMLPRFPDAKIKLNHIVIPLKVGYNIQVSRKLSLIPSIGIYGSYNFSAGKCPLDINYPSDGKENIKHVKWNPMKGYSYEIPIINSPGSTQKVELGALRHWTYGGIAGLKAVISKHYTVSFQYYETIKQIQSQCSIRDYGYQLSVGYIF</sequence>
<dbReference type="InterPro" id="IPR027385">
    <property type="entry name" value="Beta-barrel_OMP"/>
</dbReference>
<organism evidence="4">
    <name type="scientific">Bacteroides intestinalis</name>
    <dbReference type="NCBI Taxonomy" id="329854"/>
    <lineage>
        <taxon>Bacteria</taxon>
        <taxon>Pseudomonadati</taxon>
        <taxon>Bacteroidota</taxon>
        <taxon>Bacteroidia</taxon>
        <taxon>Bacteroidales</taxon>
        <taxon>Bacteroidaceae</taxon>
        <taxon>Bacteroides</taxon>
    </lineage>
</organism>
<feature type="chain" id="PRO_5026895311" description="Outer membrane protein beta-barrel domain-containing protein" evidence="2">
    <location>
        <begin position="21"/>
        <end position="234"/>
    </location>
</feature>
<proteinExistence type="predicted"/>
<evidence type="ECO:0000313" key="4">
    <source>
        <dbReference type="EMBL" id="VYT31634.1"/>
    </source>
</evidence>
<dbReference type="Pfam" id="PF13505">
    <property type="entry name" value="OMP_b-brl"/>
    <property type="match status" value="1"/>
</dbReference>
<feature type="domain" description="Outer membrane protein beta-barrel" evidence="3">
    <location>
        <begin position="7"/>
        <end position="234"/>
    </location>
</feature>
<dbReference type="EMBL" id="CACRSU010000029">
    <property type="protein sequence ID" value="VYT31634.1"/>
    <property type="molecule type" value="Genomic_DNA"/>
</dbReference>
<gene>
    <name evidence="4" type="ORF">BILFYP9_02741</name>
</gene>
<dbReference type="InterPro" id="IPR036709">
    <property type="entry name" value="Autotransporte_beta_dom_sf"/>
</dbReference>
<dbReference type="AlphaFoldDB" id="A0A6N2VMW2"/>
<evidence type="ECO:0000259" key="3">
    <source>
        <dbReference type="Pfam" id="PF13505"/>
    </source>
</evidence>
<feature type="signal peptide" evidence="2">
    <location>
        <begin position="1"/>
        <end position="20"/>
    </location>
</feature>
<evidence type="ECO:0000256" key="1">
    <source>
        <dbReference type="ARBA" id="ARBA00022729"/>
    </source>
</evidence>
<reference evidence="4" key="1">
    <citation type="submission" date="2019-11" db="EMBL/GenBank/DDBJ databases">
        <authorList>
            <person name="Feng L."/>
        </authorList>
    </citation>
    <scope>NUCLEOTIDE SEQUENCE</scope>
    <source>
        <strain evidence="4">BintestinalisLFYP9</strain>
    </source>
</reference>
<keyword evidence="1 2" id="KW-0732">Signal</keyword>
<name>A0A6N2VMW2_9BACE</name>
<dbReference type="RefSeq" id="WP_138291890.1">
    <property type="nucleotide sequence ID" value="NZ_BAABZC010000001.1"/>
</dbReference>
<dbReference type="SUPFAM" id="SSF103515">
    <property type="entry name" value="Autotransporter"/>
    <property type="match status" value="1"/>
</dbReference>